<keyword evidence="3 4" id="KW-0687">Ribonucleoprotein</keyword>
<feature type="domain" description="Large ribosomal subunit protein uL11 N-terminal" evidence="7">
    <location>
        <begin position="6"/>
        <end position="62"/>
    </location>
</feature>
<dbReference type="AlphaFoldDB" id="A0A7C8DN95"/>
<keyword evidence="4" id="KW-0699">rRNA-binding</keyword>
<keyword evidence="4" id="KW-0694">RNA-binding</keyword>
<dbReference type="HAMAP" id="MF_00736">
    <property type="entry name" value="Ribosomal_uL11"/>
    <property type="match status" value="1"/>
</dbReference>
<evidence type="ECO:0000256" key="3">
    <source>
        <dbReference type="ARBA" id="ARBA00023274"/>
    </source>
</evidence>
<comment type="caution">
    <text evidence="8">The sequence shown here is derived from an EMBL/GenBank/DDBJ whole genome shotgun (WGS) entry which is preliminary data.</text>
</comment>
<accession>A0A7C8DN95</accession>
<keyword evidence="2 4" id="KW-0689">Ribosomal protein</keyword>
<evidence type="ECO:0000259" key="7">
    <source>
        <dbReference type="Pfam" id="PF03946"/>
    </source>
</evidence>
<evidence type="ECO:0000256" key="5">
    <source>
        <dbReference type="RuleBase" id="RU003978"/>
    </source>
</evidence>
<dbReference type="InterPro" id="IPR000911">
    <property type="entry name" value="Ribosomal_uL11"/>
</dbReference>
<evidence type="ECO:0000313" key="8">
    <source>
        <dbReference type="EMBL" id="HIG63032.1"/>
    </source>
</evidence>
<dbReference type="GO" id="GO:0070180">
    <property type="term" value="F:large ribosomal subunit rRNA binding"/>
    <property type="evidence" value="ECO:0007669"/>
    <property type="project" value="UniProtKB-UniRule"/>
</dbReference>
<comment type="function">
    <text evidence="4">Forms part of the ribosomal stalk which helps the ribosome interact with GTP-bound translation factors.</text>
</comment>
<evidence type="ECO:0000256" key="1">
    <source>
        <dbReference type="ARBA" id="ARBA00010537"/>
    </source>
</evidence>
<gene>
    <name evidence="4" type="primary">rpl11</name>
    <name evidence="8" type="ORF">EYQ16_00710</name>
</gene>
<comment type="similarity">
    <text evidence="1 4 5">Belongs to the universal ribosomal protein uL11 family.</text>
</comment>
<evidence type="ECO:0000259" key="6">
    <source>
        <dbReference type="Pfam" id="PF00298"/>
    </source>
</evidence>
<dbReference type="Gene3D" id="3.30.1550.10">
    <property type="entry name" value="Ribosomal protein L11/L12, N-terminal domain"/>
    <property type="match status" value="1"/>
</dbReference>
<dbReference type="PANTHER" id="PTHR11661:SF1">
    <property type="entry name" value="LARGE RIBOSOMAL SUBUNIT PROTEIN UL11M"/>
    <property type="match status" value="1"/>
</dbReference>
<dbReference type="GO" id="GO:0003735">
    <property type="term" value="F:structural constituent of ribosome"/>
    <property type="evidence" value="ECO:0007669"/>
    <property type="project" value="InterPro"/>
</dbReference>
<evidence type="ECO:0000313" key="9">
    <source>
        <dbReference type="Proteomes" id="UP000589516"/>
    </source>
</evidence>
<sequence length="156" mass="15726">MGETVEALVEAGKANAGPPLGPALGPSGVNVKAVIEEINAKTKAMAGMKVPVKVKVADDKSFSVSVGTPPAASLVKQVLGLAKGSGEAGTVVAADMTLEQAMTVAKQKGPALTGGDLKAMTSEILGVAKSMGLTCEGQDPKAFQAKLRAGDYDDRF</sequence>
<dbReference type="SMART" id="SM00649">
    <property type="entry name" value="RL11"/>
    <property type="match status" value="1"/>
</dbReference>
<protein>
    <recommendedName>
        <fullName evidence="4">Large ribosomal subunit protein uL11</fullName>
    </recommendedName>
</protein>
<organism evidence="8 9">
    <name type="scientific">Marine Group III euryarchaeote</name>
    <dbReference type="NCBI Taxonomy" id="2173149"/>
    <lineage>
        <taxon>Archaea</taxon>
        <taxon>Methanobacteriati</taxon>
        <taxon>Thermoplasmatota</taxon>
        <taxon>Thermoplasmata</taxon>
        <taxon>Candidatus Thermoprofundales</taxon>
    </lineage>
</organism>
<dbReference type="NCBIfam" id="NF002232">
    <property type="entry name" value="PRK01143.1"/>
    <property type="match status" value="1"/>
</dbReference>
<reference evidence="9" key="1">
    <citation type="journal article" date="2019" name="bioRxiv">
        <title>Genome diversification in globally distributed novel marine Proteobacteria is linked to environmental adaptation.</title>
        <authorList>
            <person name="Zhou Z."/>
            <person name="Tran P.Q."/>
            <person name="Kieft K."/>
            <person name="Anantharaman K."/>
        </authorList>
    </citation>
    <scope>NUCLEOTIDE SEQUENCE [LARGE SCALE GENOMIC DNA]</scope>
</reference>
<dbReference type="CDD" id="cd00349">
    <property type="entry name" value="Ribosomal_L11"/>
    <property type="match status" value="1"/>
</dbReference>
<name>A0A7C8DN95_9ARCH</name>
<proteinExistence type="inferred from homology"/>
<evidence type="ECO:0000256" key="2">
    <source>
        <dbReference type="ARBA" id="ARBA00022980"/>
    </source>
</evidence>
<dbReference type="Proteomes" id="UP000589516">
    <property type="component" value="Unassembled WGS sequence"/>
</dbReference>
<dbReference type="Pfam" id="PF03946">
    <property type="entry name" value="Ribosomal_L11_N"/>
    <property type="match status" value="1"/>
</dbReference>
<dbReference type="EMBL" id="DUAV01000006">
    <property type="protein sequence ID" value="HIG63032.1"/>
    <property type="molecule type" value="Genomic_DNA"/>
</dbReference>
<dbReference type="InterPro" id="IPR036769">
    <property type="entry name" value="Ribosomal_uL11_C_sf"/>
</dbReference>
<feature type="domain" description="Large ribosomal subunit protein uL11 C-terminal" evidence="6">
    <location>
        <begin position="68"/>
        <end position="134"/>
    </location>
</feature>
<comment type="subunit">
    <text evidence="4">Part of the ribosomal stalk of the 50S ribosomal subunit. Interacts with L10 and the large rRNA to form the base of the stalk. L10 forms an elongated spine to which L12 dimers bind in a sequential fashion forming a multimeric L10(L12)X complex.</text>
</comment>
<dbReference type="Gene3D" id="1.10.10.250">
    <property type="entry name" value="Ribosomal protein L11, C-terminal domain"/>
    <property type="match status" value="1"/>
</dbReference>
<dbReference type="SUPFAM" id="SSF54747">
    <property type="entry name" value="Ribosomal L11/L12e N-terminal domain"/>
    <property type="match status" value="1"/>
</dbReference>
<dbReference type="InterPro" id="IPR036796">
    <property type="entry name" value="Ribosomal_uL11_N_sf"/>
</dbReference>
<dbReference type="InterPro" id="IPR020784">
    <property type="entry name" value="Ribosomal_uL11_N"/>
</dbReference>
<evidence type="ECO:0000256" key="4">
    <source>
        <dbReference type="HAMAP-Rule" id="MF_00736"/>
    </source>
</evidence>
<dbReference type="GO" id="GO:0015934">
    <property type="term" value="C:large ribosomal subunit"/>
    <property type="evidence" value="ECO:0007669"/>
    <property type="project" value="TreeGrafter"/>
</dbReference>
<dbReference type="InterPro" id="IPR020783">
    <property type="entry name" value="Ribosomal_uL11_C"/>
</dbReference>
<dbReference type="GO" id="GO:0006412">
    <property type="term" value="P:translation"/>
    <property type="evidence" value="ECO:0007669"/>
    <property type="project" value="UniProtKB-UniRule"/>
</dbReference>
<dbReference type="PANTHER" id="PTHR11661">
    <property type="entry name" value="60S RIBOSOMAL PROTEIN L12"/>
    <property type="match status" value="1"/>
</dbReference>
<dbReference type="Pfam" id="PF00298">
    <property type="entry name" value="Ribosomal_L11"/>
    <property type="match status" value="1"/>
</dbReference>
<dbReference type="SUPFAM" id="SSF46906">
    <property type="entry name" value="Ribosomal protein L11, C-terminal domain"/>
    <property type="match status" value="1"/>
</dbReference>